<dbReference type="Proteomes" id="UP000294682">
    <property type="component" value="Unassembled WGS sequence"/>
</dbReference>
<proteinExistence type="inferred from homology"/>
<comment type="function">
    <text evidence="1">Has phosphodiesterase (PDE) activity against cyclic-di-AMP (c-di-AMP).</text>
</comment>
<keyword evidence="1 3" id="KW-0472">Membrane</keyword>
<dbReference type="PIRSF" id="PIRSF026583">
    <property type="entry name" value="YybT"/>
    <property type="match status" value="1"/>
</dbReference>
<dbReference type="GO" id="GO:0016787">
    <property type="term" value="F:hydrolase activity"/>
    <property type="evidence" value="ECO:0007669"/>
    <property type="project" value="UniProtKB-UniRule"/>
</dbReference>
<dbReference type="Pfam" id="PF01368">
    <property type="entry name" value="DHH"/>
    <property type="match status" value="1"/>
</dbReference>
<dbReference type="EMBL" id="SLUK01000002">
    <property type="protein sequence ID" value="TCL44700.1"/>
    <property type="molecule type" value="Genomic_DNA"/>
</dbReference>
<comment type="subcellular location">
    <subcellularLocation>
        <location evidence="1">Cell membrane</location>
    </subcellularLocation>
</comment>
<name>A0A9X8Y999_9FIRM</name>
<dbReference type="SUPFAM" id="SSF64182">
    <property type="entry name" value="DHH phosphoesterases"/>
    <property type="match status" value="1"/>
</dbReference>
<dbReference type="InterPro" id="IPR038763">
    <property type="entry name" value="DHH_sf"/>
</dbReference>
<sequence length="655" mass="72824">MKTYSRLFRPLILILLAALIVFFAMGAFASRTLLVTGGALLVACVVFTIGYSIYINYRLRSFSLNVSSILSTAQSEALINFPMPVIVTLDNGEILWCNKLCQKTIFTDAEVYGRNISEVFGGMSFHGETQADIPLTYKDKKYSGFIARAEHGETAVNVLYLVDDTDLKFYKERYLQKRATIMLIMIDNYEEILQNAREHDRSQVLPAIEYAIEDYMKQYHAVLCRIERDKFLAVVEENYMQEIISSRFSLLDEVRKIEIADRVPATLSIGAGLHAGSLEDGENMAQQALDMSLGRGGDQAAIKTQNGYEFYGGVSKGIEKRTKVKTRIVANALAELIQSSSDVIVMGHRFADLDCVGSAVGMCRAVQLLGKQACVAINQERNLAKPLVAKLTADGLGELFRDPDELLEKVTKETLLIVVDVHSKHFLESGELYRKCKSVVVIDHHRKMVDYIDNAVIFYHEPYASSASEMVTELVQYFDMNKKLGRSEAEALLSGIMLDTKNFVMKAGVRTFEAAAYLKRLGADTVEVRKLFSSPMEDYQRKARLVSSATVYRRCAIAMSVGFVEDIKLVAPQAADELLSISDVDASFVIFENGSTVEISARSMGALNVQVVMEALGGGGHLNMAACQLPEADIEDAHQRLLAAIDDYFDNLNQK</sequence>
<gene>
    <name evidence="5" type="ORF">EDD78_102326</name>
</gene>
<keyword evidence="1" id="KW-0378">Hydrolase</keyword>
<dbReference type="Pfam" id="PF02272">
    <property type="entry name" value="DHHA1"/>
    <property type="match status" value="1"/>
</dbReference>
<evidence type="ECO:0000313" key="6">
    <source>
        <dbReference type="Proteomes" id="UP000294682"/>
    </source>
</evidence>
<feature type="binding site" evidence="2">
    <location>
        <position position="354"/>
    </location>
    <ligand>
        <name>Mn(2+)</name>
        <dbReference type="ChEBI" id="CHEBI:29035"/>
        <label>2</label>
    </ligand>
</feature>
<dbReference type="Gene3D" id="3.10.310.30">
    <property type="match status" value="1"/>
</dbReference>
<dbReference type="Gene3D" id="3.30.450.20">
    <property type="entry name" value="PAS domain"/>
    <property type="match status" value="1"/>
</dbReference>
<feature type="binding site" evidence="2">
    <location>
        <position position="444"/>
    </location>
    <ligand>
        <name>Mn(2+)</name>
        <dbReference type="ChEBI" id="CHEBI:29035"/>
        <label>2</label>
    </ligand>
</feature>
<feature type="binding site" evidence="2">
    <location>
        <position position="348"/>
    </location>
    <ligand>
        <name>Mn(2+)</name>
        <dbReference type="ChEBI" id="CHEBI:29035"/>
        <label>1</label>
    </ligand>
</feature>
<comment type="similarity">
    <text evidence="1">Belongs to the GdpP/PdeA phosphodiesterase family.</text>
</comment>
<dbReference type="PROSITE" id="PS50887">
    <property type="entry name" value="GGDEF"/>
    <property type="match status" value="1"/>
</dbReference>
<comment type="catalytic activity">
    <reaction evidence="1">
        <text>3',3'-c-di-AMP + H2O = 5'-O-phosphonoadenylyl-(3'-&gt;5')-adenosine + H(+)</text>
        <dbReference type="Rhea" id="RHEA:54420"/>
        <dbReference type="ChEBI" id="CHEBI:15377"/>
        <dbReference type="ChEBI" id="CHEBI:15378"/>
        <dbReference type="ChEBI" id="CHEBI:71500"/>
        <dbReference type="ChEBI" id="CHEBI:138171"/>
    </reaction>
</comment>
<dbReference type="SMART" id="SM00267">
    <property type="entry name" value="GGDEF"/>
    <property type="match status" value="1"/>
</dbReference>
<comment type="caution">
    <text evidence="5">The sequence shown here is derived from an EMBL/GenBank/DDBJ whole genome shotgun (WGS) entry which is preliminary data.</text>
</comment>
<dbReference type="EC" id="3.1.4.-" evidence="1"/>
<dbReference type="GO" id="GO:0046872">
    <property type="term" value="F:metal ion binding"/>
    <property type="evidence" value="ECO:0007669"/>
    <property type="project" value="UniProtKB-KW"/>
</dbReference>
<dbReference type="Gene3D" id="3.90.1640.10">
    <property type="entry name" value="inorganic pyrophosphatase (n-terminal core)"/>
    <property type="match status" value="1"/>
</dbReference>
<evidence type="ECO:0000256" key="1">
    <source>
        <dbReference type="PIRNR" id="PIRNR026583"/>
    </source>
</evidence>
<dbReference type="PANTHER" id="PTHR47618">
    <property type="entry name" value="BIFUNCTIONAL OLIGORIBONUCLEASE AND PAP PHOSPHATASE NRNA"/>
    <property type="match status" value="1"/>
</dbReference>
<keyword evidence="1" id="KW-1003">Cell membrane</keyword>
<feature type="binding site" evidence="2">
    <location>
        <position position="420"/>
    </location>
    <ligand>
        <name>Mn(2+)</name>
        <dbReference type="ChEBI" id="CHEBI:29035"/>
        <label>1</label>
    </ligand>
</feature>
<dbReference type="FunFam" id="3.90.1640.10:FF:000002">
    <property type="entry name" value="Cyclic-di-AMP phosphodiesterase"/>
    <property type="match status" value="1"/>
</dbReference>
<dbReference type="AlphaFoldDB" id="A0A9X8Y999"/>
<evidence type="ECO:0000313" key="5">
    <source>
        <dbReference type="EMBL" id="TCL44700.1"/>
    </source>
</evidence>
<keyword evidence="6" id="KW-1185">Reference proteome</keyword>
<protein>
    <recommendedName>
        <fullName evidence="1">Cyclic-di-AMP phosphodiesterase</fullName>
        <ecNumber evidence="1">3.1.4.-</ecNumber>
    </recommendedName>
</protein>
<organism evidence="5 6">
    <name type="scientific">Harryflintia acetispora</name>
    <dbReference type="NCBI Taxonomy" id="1849041"/>
    <lineage>
        <taxon>Bacteria</taxon>
        <taxon>Bacillati</taxon>
        <taxon>Bacillota</taxon>
        <taxon>Clostridia</taxon>
        <taxon>Eubacteriales</taxon>
        <taxon>Oscillospiraceae</taxon>
        <taxon>Harryflintia</taxon>
    </lineage>
</organism>
<accession>A0A9X8Y999</accession>
<dbReference type="InterPro" id="IPR003156">
    <property type="entry name" value="DHHA1_dom"/>
</dbReference>
<dbReference type="InterPro" id="IPR000160">
    <property type="entry name" value="GGDEF_dom"/>
</dbReference>
<feature type="binding site" evidence="2">
    <location>
        <position position="352"/>
    </location>
    <ligand>
        <name>Mn(2+)</name>
        <dbReference type="ChEBI" id="CHEBI:29035"/>
        <label>1</label>
    </ligand>
</feature>
<feature type="domain" description="GGDEF" evidence="4">
    <location>
        <begin position="177"/>
        <end position="305"/>
    </location>
</feature>
<dbReference type="InterPro" id="IPR051319">
    <property type="entry name" value="Oligoribo/pAp-PDE_c-di-AMP_PDE"/>
</dbReference>
<feature type="binding site" evidence="2">
    <location>
        <position position="499"/>
    </location>
    <ligand>
        <name>Mn(2+)</name>
        <dbReference type="ChEBI" id="CHEBI:29035"/>
        <label>2</label>
    </ligand>
</feature>
<dbReference type="InterPro" id="IPR001667">
    <property type="entry name" value="DDH_dom"/>
</dbReference>
<comment type="cofactor">
    <cofactor evidence="2">
        <name>Mn(2+)</name>
        <dbReference type="ChEBI" id="CHEBI:29035"/>
    </cofactor>
    <text evidence="2">For phosphodiesterase activity, probably binds 2 Mn(2+) per subunit.</text>
</comment>
<evidence type="ECO:0000256" key="3">
    <source>
        <dbReference type="SAM" id="Phobius"/>
    </source>
</evidence>
<keyword evidence="2" id="KW-0479">Metal-binding</keyword>
<feature type="binding site" evidence="2">
    <location>
        <position position="420"/>
    </location>
    <ligand>
        <name>Mn(2+)</name>
        <dbReference type="ChEBI" id="CHEBI:29035"/>
        <label>2</label>
    </ligand>
</feature>
<keyword evidence="2" id="KW-0464">Manganese</keyword>
<dbReference type="GO" id="GO:0005886">
    <property type="term" value="C:plasma membrane"/>
    <property type="evidence" value="ECO:0007669"/>
    <property type="project" value="UniProtKB-SubCell"/>
</dbReference>
<keyword evidence="3" id="KW-0812">Transmembrane</keyword>
<dbReference type="RefSeq" id="WP_165873102.1">
    <property type="nucleotide sequence ID" value="NZ_SLUK01000002.1"/>
</dbReference>
<dbReference type="InterPro" id="IPR014528">
    <property type="entry name" value="GdpP/PdeA"/>
</dbReference>
<dbReference type="GO" id="GO:0003676">
    <property type="term" value="F:nucleic acid binding"/>
    <property type="evidence" value="ECO:0007669"/>
    <property type="project" value="UniProtKB-UniRule"/>
</dbReference>
<keyword evidence="3" id="KW-1133">Transmembrane helix</keyword>
<dbReference type="PANTHER" id="PTHR47618:SF2">
    <property type="entry name" value="CYCLIC-DI-AMP PHOSPHODIESTERASE GDPP"/>
    <property type="match status" value="1"/>
</dbReference>
<feature type="transmembrane region" description="Helical" evidence="3">
    <location>
        <begin position="39"/>
        <end position="57"/>
    </location>
</feature>
<dbReference type="Pfam" id="PF24898">
    <property type="entry name" value="GGDEF_GdpP"/>
    <property type="match status" value="1"/>
</dbReference>
<evidence type="ECO:0000259" key="4">
    <source>
        <dbReference type="PROSITE" id="PS50887"/>
    </source>
</evidence>
<reference evidence="5 6" key="1">
    <citation type="submission" date="2019-03" db="EMBL/GenBank/DDBJ databases">
        <title>Genomic Encyclopedia of Type Strains, Phase IV (KMG-IV): sequencing the most valuable type-strain genomes for metagenomic binning, comparative biology and taxonomic classification.</title>
        <authorList>
            <person name="Goeker M."/>
        </authorList>
    </citation>
    <scope>NUCLEOTIDE SEQUENCE [LARGE SCALE GENOMIC DNA]</scope>
    <source>
        <strain evidence="5 6">DSM 100433</strain>
    </source>
</reference>
<evidence type="ECO:0000256" key="2">
    <source>
        <dbReference type="PIRSR" id="PIRSR026583-50"/>
    </source>
</evidence>